<evidence type="ECO:0000313" key="12">
    <source>
        <dbReference type="Proteomes" id="UP000054324"/>
    </source>
</evidence>
<evidence type="ECO:0000256" key="4">
    <source>
        <dbReference type="ARBA" id="ARBA00023015"/>
    </source>
</evidence>
<dbReference type="Pfam" id="PF01857">
    <property type="entry name" value="RB_B"/>
    <property type="match status" value="1"/>
</dbReference>
<accession>A0A075A225</accession>
<keyword evidence="7" id="KW-0131">Cell cycle</keyword>
<evidence type="ECO:0000256" key="2">
    <source>
        <dbReference type="ARBA" id="ARBA00009475"/>
    </source>
</evidence>
<evidence type="ECO:0000256" key="3">
    <source>
        <dbReference type="ARBA" id="ARBA00022491"/>
    </source>
</evidence>
<feature type="domain" description="Retinoblastoma-associated protein N-terminal" evidence="9">
    <location>
        <begin position="159"/>
        <end position="292"/>
    </location>
</feature>
<dbReference type="EMBL" id="KL596675">
    <property type="protein sequence ID" value="KER29585.1"/>
    <property type="molecule type" value="Genomic_DNA"/>
</dbReference>
<dbReference type="OrthoDB" id="844594at2759"/>
<protein>
    <recommendedName>
        <fullName evidence="13">Retinoblastoma-associated protein A domain protein</fullName>
    </recommendedName>
</protein>
<keyword evidence="6" id="KW-0539">Nucleus</keyword>
<evidence type="ECO:0008006" key="13">
    <source>
        <dbReference type="Google" id="ProtNLM"/>
    </source>
</evidence>
<name>A0A075A225_OPIVI</name>
<gene>
    <name evidence="11" type="ORF">T265_03790</name>
</gene>
<proteinExistence type="inferred from homology"/>
<dbReference type="STRING" id="6198.A0A075A225"/>
<sequence>MPPEGDMRAGILPGCPSLHRSREVEVGFESQSFWSRVQWLRHRFMYWKVRCSNPTSASRLLLSRLRQLGSILSIMSPSISMAARPRMGATAERSTDLMDFDYEEPIEKRFEDLCQDLCIEGAIREEAWEKYKDVWANYSIDGDQIQWLVCSLYECCRRSVADSISGHVVENAYVSLSRLLSAAKMSMVQFFHRIKKWADMTDMVDDMRDRVELLERQFAVSSVIFRNFGRSFGVLFRETSYIQNQMHPTGTDLFRLTWLLFIKSRTSFPAVTDDLVNSYHLLVCCLDWVLGAVMVSGRHDLINVEMNGLPKDFLNAIGQNKPWCPPGDEPPCMLRPICEDNEVNYVECKTVKEHFFRSFILRLIEKETIKLEPMVYGSLLESGNFDITLQNLNNSYEEYIIGTGDFDERIYLSPSAAEEIGSAGDSGIHSNLNLPSDLAPSARRYMLEVSTSGFGGFTETTRRGNANAGAVSRLNGGVNFNNPEARNQNLSQLQILLSGRSKEPSEALVDLVESHCTMSLLADMRMTLDGLMNEFQLAYAGSPDAKPVVSSDSADSNVLAISAAQQRLHLGCILYYLVLENILVDEIRKIEKRLTSSTSVMDDAALARRMKPNLTTLLSQELFHRSLFACCMELVLISSDAPEHHFPWILEALSLDSLNFFKVIEVVVRSIDFPRDMVKYMNQVAELILDSYAWRASSPLWSMLKASGRAPSIEEVIPPEKLERSSGNEFPRTESFVSDSRKSSIMPLSGLVLKPGPSPLKQPRLIPSSNTGGLFRTRSVDSGLLPKHQLIGPSEDESAQAAAQLLASGEELDAPTDTNLASVHTEEINLTGPEPITSVAGNKETLESGPSESVADSEQSLWSAASNAILSYYPTRHDSLAIFFRHFYRVASARLRDLCERLNLQRDILVKIWTGFELCVVHEVELLRDRCLDQILLCSLFGVCKLVLYRPLSFIDIVQVYRMQPQSNRDIYRRVLLNRVTYGHSSGEERGDITRFYNTVFLMRMKDFLQKAASATSADRTSTADVTPWPNAGRWMGPPSLAPLPIQKSNAIPAGTGFGSTASAGPIDITQARRLASNRNVFISPVKHQVNLSPKRVVFTVGRSTGKDLQDVNVMISSAERRASMANLTMGLKRPGSGATVSYVGPVSGTLAVTPASGGAPRTVTLVGPGNFAAKRLELDL</sequence>
<dbReference type="InterPro" id="IPR002720">
    <property type="entry name" value="RB_A"/>
</dbReference>
<evidence type="ECO:0000259" key="10">
    <source>
        <dbReference type="SMART" id="SM01368"/>
    </source>
</evidence>
<keyword evidence="12" id="KW-1185">Reference proteome</keyword>
<dbReference type="GO" id="GO:2000134">
    <property type="term" value="P:negative regulation of G1/S transition of mitotic cell cycle"/>
    <property type="evidence" value="ECO:0007669"/>
    <property type="project" value="TreeGrafter"/>
</dbReference>
<dbReference type="GeneID" id="20317977"/>
<dbReference type="GO" id="GO:0031175">
    <property type="term" value="P:neuron projection development"/>
    <property type="evidence" value="ECO:0007669"/>
    <property type="project" value="TreeGrafter"/>
</dbReference>
<dbReference type="SMART" id="SM01367">
    <property type="entry name" value="DUF3452"/>
    <property type="match status" value="1"/>
</dbReference>
<comment type="similarity">
    <text evidence="2">Belongs to the retinoblastoma protein (RB) family.</text>
</comment>
<feature type="domain" description="Retinoblastoma-associated protein A-box" evidence="10">
    <location>
        <begin position="482"/>
        <end position="704"/>
    </location>
</feature>
<evidence type="ECO:0000256" key="6">
    <source>
        <dbReference type="ARBA" id="ARBA00023242"/>
    </source>
</evidence>
<dbReference type="Gene3D" id="1.10.472.140">
    <property type="match status" value="1"/>
</dbReference>
<dbReference type="AlphaFoldDB" id="A0A075A225"/>
<keyword evidence="5" id="KW-0804">Transcription</keyword>
<dbReference type="GO" id="GO:0035189">
    <property type="term" value="C:Rb-E2F complex"/>
    <property type="evidence" value="ECO:0007669"/>
    <property type="project" value="TreeGrafter"/>
</dbReference>
<dbReference type="Pfam" id="PF01858">
    <property type="entry name" value="RB_A"/>
    <property type="match status" value="1"/>
</dbReference>
<dbReference type="PANTHER" id="PTHR13742">
    <property type="entry name" value="RETINOBLASTOMA-ASSOCIATED PROTEIN RB -RELATED"/>
    <property type="match status" value="1"/>
</dbReference>
<evidence type="ECO:0000256" key="7">
    <source>
        <dbReference type="ARBA" id="ARBA00023306"/>
    </source>
</evidence>
<keyword evidence="3" id="KW-0678">Repressor</keyword>
<evidence type="ECO:0000313" key="11">
    <source>
        <dbReference type="EMBL" id="KER29585.1"/>
    </source>
</evidence>
<dbReference type="InterPro" id="IPR002719">
    <property type="entry name" value="RB_B"/>
</dbReference>
<dbReference type="Pfam" id="PF11934">
    <property type="entry name" value="DUF3452"/>
    <property type="match status" value="1"/>
</dbReference>
<dbReference type="GO" id="GO:0006357">
    <property type="term" value="P:regulation of transcription by RNA polymerase II"/>
    <property type="evidence" value="ECO:0007669"/>
    <property type="project" value="InterPro"/>
</dbReference>
<organism evidence="11 12">
    <name type="scientific">Opisthorchis viverrini</name>
    <name type="common">Southeast Asian liver fluke</name>
    <dbReference type="NCBI Taxonomy" id="6198"/>
    <lineage>
        <taxon>Eukaryota</taxon>
        <taxon>Metazoa</taxon>
        <taxon>Spiralia</taxon>
        <taxon>Lophotrochozoa</taxon>
        <taxon>Platyhelminthes</taxon>
        <taxon>Trematoda</taxon>
        <taxon>Digenea</taxon>
        <taxon>Opisthorchiida</taxon>
        <taxon>Opisthorchiata</taxon>
        <taxon>Opisthorchiidae</taxon>
        <taxon>Opisthorchis</taxon>
    </lineage>
</organism>
<dbReference type="RefSeq" id="XP_009166625.1">
    <property type="nucleotide sequence ID" value="XM_009168361.1"/>
</dbReference>
<evidence type="ECO:0000259" key="9">
    <source>
        <dbReference type="SMART" id="SM01367"/>
    </source>
</evidence>
<dbReference type="SUPFAM" id="SSF47954">
    <property type="entry name" value="Cyclin-like"/>
    <property type="match status" value="2"/>
</dbReference>
<dbReference type="InterPro" id="IPR036915">
    <property type="entry name" value="Cyclin-like_sf"/>
</dbReference>
<dbReference type="PANTHER" id="PTHR13742:SF36">
    <property type="entry name" value="RETINOBLASTOMA-ASSOCIATED PROTEIN"/>
    <property type="match status" value="1"/>
</dbReference>
<evidence type="ECO:0000256" key="5">
    <source>
        <dbReference type="ARBA" id="ARBA00023163"/>
    </source>
</evidence>
<dbReference type="InterPro" id="IPR028309">
    <property type="entry name" value="RB_fam"/>
</dbReference>
<evidence type="ECO:0000256" key="8">
    <source>
        <dbReference type="SAM" id="MobiDB-lite"/>
    </source>
</evidence>
<dbReference type="KEGG" id="ovi:T265_03790"/>
<dbReference type="Gene3D" id="1.10.472.10">
    <property type="entry name" value="Cyclin-like"/>
    <property type="match status" value="2"/>
</dbReference>
<evidence type="ECO:0000256" key="1">
    <source>
        <dbReference type="ARBA" id="ARBA00004123"/>
    </source>
</evidence>
<keyword evidence="4" id="KW-0805">Transcription regulation</keyword>
<dbReference type="GO" id="GO:0000977">
    <property type="term" value="F:RNA polymerase II transcription regulatory region sequence-specific DNA binding"/>
    <property type="evidence" value="ECO:0007669"/>
    <property type="project" value="TreeGrafter"/>
</dbReference>
<dbReference type="SMART" id="SM01368">
    <property type="entry name" value="RB_A"/>
    <property type="match status" value="1"/>
</dbReference>
<dbReference type="GO" id="GO:0048667">
    <property type="term" value="P:cell morphogenesis involved in neuron differentiation"/>
    <property type="evidence" value="ECO:0007669"/>
    <property type="project" value="TreeGrafter"/>
</dbReference>
<dbReference type="Proteomes" id="UP000054324">
    <property type="component" value="Unassembled WGS sequence"/>
</dbReference>
<reference evidence="11 12" key="1">
    <citation type="submission" date="2013-11" db="EMBL/GenBank/DDBJ databases">
        <title>Opisthorchis viverrini - life in the bile duct.</title>
        <authorList>
            <person name="Young N.D."/>
            <person name="Nagarajan N."/>
            <person name="Lin S.J."/>
            <person name="Korhonen P.K."/>
            <person name="Jex A.R."/>
            <person name="Hall R.S."/>
            <person name="Safavi-Hemami H."/>
            <person name="Kaewkong W."/>
            <person name="Bertrand D."/>
            <person name="Gao S."/>
            <person name="Seet Q."/>
            <person name="Wongkham S."/>
            <person name="Teh B.T."/>
            <person name="Wongkham C."/>
            <person name="Intapan P.M."/>
            <person name="Maleewong W."/>
            <person name="Yang X."/>
            <person name="Hu M."/>
            <person name="Wang Z."/>
            <person name="Hofmann A."/>
            <person name="Sternberg P.W."/>
            <person name="Tan P."/>
            <person name="Wang J."/>
            <person name="Gasser R.B."/>
        </authorList>
    </citation>
    <scope>NUCLEOTIDE SEQUENCE [LARGE SCALE GENOMIC DNA]</scope>
</reference>
<dbReference type="CDD" id="cd20548">
    <property type="entry name" value="CYCLIN_RB-like"/>
    <property type="match status" value="1"/>
</dbReference>
<dbReference type="InterPro" id="IPR024599">
    <property type="entry name" value="RB_N"/>
</dbReference>
<dbReference type="CTD" id="20317977"/>
<comment type="subcellular location">
    <subcellularLocation>
        <location evidence="1">Nucleus</location>
    </subcellularLocation>
</comment>
<dbReference type="GO" id="GO:0000785">
    <property type="term" value="C:chromatin"/>
    <property type="evidence" value="ECO:0007669"/>
    <property type="project" value="TreeGrafter"/>
</dbReference>
<feature type="region of interest" description="Disordered" evidence="8">
    <location>
        <begin position="832"/>
        <end position="852"/>
    </location>
</feature>